<feature type="chain" id="PRO_5015995248" evidence="5">
    <location>
        <begin position="27"/>
        <end position="255"/>
    </location>
</feature>
<dbReference type="Proteomes" id="UP000249688">
    <property type="component" value="Unassembled WGS sequence"/>
</dbReference>
<dbReference type="GO" id="GO:0005829">
    <property type="term" value="C:cytosol"/>
    <property type="evidence" value="ECO:0007669"/>
    <property type="project" value="TreeGrafter"/>
</dbReference>
<protein>
    <submittedName>
        <fullName evidence="6">Periplasmic chaperone for outer membrane proteins Skp</fullName>
    </submittedName>
</protein>
<dbReference type="PANTHER" id="PTHR35089:SF1">
    <property type="entry name" value="CHAPERONE PROTEIN SKP"/>
    <property type="match status" value="1"/>
</dbReference>
<accession>A0A2W7IBV8</accession>
<dbReference type="InterPro" id="IPR005632">
    <property type="entry name" value="Chaperone_Skp"/>
</dbReference>
<dbReference type="PANTHER" id="PTHR35089">
    <property type="entry name" value="CHAPERONE PROTEIN SKP"/>
    <property type="match status" value="1"/>
</dbReference>
<dbReference type="OrthoDB" id="7272587at2"/>
<feature type="region of interest" description="Disordered" evidence="4">
    <location>
        <begin position="232"/>
        <end position="255"/>
    </location>
</feature>
<evidence type="ECO:0000256" key="5">
    <source>
        <dbReference type="SAM" id="SignalP"/>
    </source>
</evidence>
<evidence type="ECO:0000256" key="2">
    <source>
        <dbReference type="ARBA" id="ARBA00022729"/>
    </source>
</evidence>
<dbReference type="RefSeq" id="WP_111398853.1">
    <property type="nucleotide sequence ID" value="NZ_QKYU01000015.1"/>
</dbReference>
<feature type="compositionally biased region" description="Low complexity" evidence="4">
    <location>
        <begin position="40"/>
        <end position="49"/>
    </location>
</feature>
<reference evidence="6 7" key="1">
    <citation type="submission" date="2018-06" db="EMBL/GenBank/DDBJ databases">
        <title>Genomic Encyclopedia of Archaeal and Bacterial Type Strains, Phase II (KMG-II): from individual species to whole genera.</title>
        <authorList>
            <person name="Goeker M."/>
        </authorList>
    </citation>
    <scope>NUCLEOTIDE SEQUENCE [LARGE SCALE GENOMIC DNA]</scope>
    <source>
        <strain evidence="6 7">DSM 24525</strain>
    </source>
</reference>
<feature type="coiled-coil region" evidence="3">
    <location>
        <begin position="100"/>
        <end position="182"/>
    </location>
</feature>
<evidence type="ECO:0000313" key="6">
    <source>
        <dbReference type="EMBL" id="PZW43578.1"/>
    </source>
</evidence>
<feature type="compositionally biased region" description="Pro residues" evidence="4">
    <location>
        <begin position="50"/>
        <end position="74"/>
    </location>
</feature>
<dbReference type="AlphaFoldDB" id="A0A2W7IBV8"/>
<keyword evidence="2 5" id="KW-0732">Signal</keyword>
<dbReference type="SUPFAM" id="SSF111384">
    <property type="entry name" value="OmpH-like"/>
    <property type="match status" value="1"/>
</dbReference>
<evidence type="ECO:0000313" key="7">
    <source>
        <dbReference type="Proteomes" id="UP000249688"/>
    </source>
</evidence>
<comment type="similarity">
    <text evidence="1">Belongs to the Skp family.</text>
</comment>
<dbReference type="Gene3D" id="3.30.910.20">
    <property type="entry name" value="Skp domain"/>
    <property type="match status" value="1"/>
</dbReference>
<evidence type="ECO:0000256" key="4">
    <source>
        <dbReference type="SAM" id="MobiDB-lite"/>
    </source>
</evidence>
<organism evidence="6 7">
    <name type="scientific">Humitalea rosea</name>
    <dbReference type="NCBI Taxonomy" id="990373"/>
    <lineage>
        <taxon>Bacteria</taxon>
        <taxon>Pseudomonadati</taxon>
        <taxon>Pseudomonadota</taxon>
        <taxon>Alphaproteobacteria</taxon>
        <taxon>Acetobacterales</taxon>
        <taxon>Roseomonadaceae</taxon>
        <taxon>Humitalea</taxon>
    </lineage>
</organism>
<keyword evidence="3" id="KW-0175">Coiled coil</keyword>
<feature type="signal peptide" evidence="5">
    <location>
        <begin position="1"/>
        <end position="26"/>
    </location>
</feature>
<name>A0A2W7IBV8_9PROT</name>
<dbReference type="SMART" id="SM00935">
    <property type="entry name" value="OmpH"/>
    <property type="match status" value="1"/>
</dbReference>
<comment type="caution">
    <text evidence="6">The sequence shown here is derived from an EMBL/GenBank/DDBJ whole genome shotgun (WGS) entry which is preliminary data.</text>
</comment>
<feature type="region of interest" description="Disordered" evidence="4">
    <location>
        <begin position="34"/>
        <end position="74"/>
    </location>
</feature>
<gene>
    <name evidence="6" type="ORF">C8P66_11539</name>
</gene>
<dbReference type="GO" id="GO:0051082">
    <property type="term" value="F:unfolded protein binding"/>
    <property type="evidence" value="ECO:0007669"/>
    <property type="project" value="InterPro"/>
</dbReference>
<dbReference type="EMBL" id="QKYU01000015">
    <property type="protein sequence ID" value="PZW43578.1"/>
    <property type="molecule type" value="Genomic_DNA"/>
</dbReference>
<dbReference type="InterPro" id="IPR024930">
    <property type="entry name" value="Skp_dom_sf"/>
</dbReference>
<evidence type="ECO:0000256" key="1">
    <source>
        <dbReference type="ARBA" id="ARBA00009091"/>
    </source>
</evidence>
<dbReference type="Pfam" id="PF03938">
    <property type="entry name" value="OmpH"/>
    <property type="match status" value="1"/>
</dbReference>
<dbReference type="GO" id="GO:0050821">
    <property type="term" value="P:protein stabilization"/>
    <property type="evidence" value="ECO:0007669"/>
    <property type="project" value="TreeGrafter"/>
</dbReference>
<proteinExistence type="inferred from homology"/>
<evidence type="ECO:0000256" key="3">
    <source>
        <dbReference type="SAM" id="Coils"/>
    </source>
</evidence>
<sequence length="255" mass="27506">MALRATAALVAGLSLILPLLPAPALAQAQQEWFVPGGGQQRPPQAQRPARPAPAPARPPARPAGPNPAPLAAGEPPPAAVIGIVDVPEVQRVSSAFNGVREEIERRRQRLNDDLQREQGRWREEQQALANQRATLSADQLRERERGLQDRITDAQRIFRERNRAIEQTAQAALQEIEQALAVVLRQVATSRGVNLVLPRPLVIFNEAPFDLTDEVAQQLNRVLRTVTLPAEGATPAAAAAPATPPAAPAAPARRN</sequence>
<keyword evidence="7" id="KW-1185">Reference proteome</keyword>